<dbReference type="EMBL" id="JYNU01000028">
    <property type="protein sequence ID" value="KMO72834.1"/>
    <property type="molecule type" value="Genomic_DNA"/>
</dbReference>
<protein>
    <submittedName>
        <fullName evidence="2">Uncharacterized protein</fullName>
    </submittedName>
</protein>
<evidence type="ECO:0000256" key="1">
    <source>
        <dbReference type="SAM" id="MobiDB-lite"/>
    </source>
</evidence>
<gene>
    <name evidence="2" type="ORF">MOBUDSM44075_03928</name>
</gene>
<organism evidence="2 3">
    <name type="scientific">Mycolicibacterium obuense</name>
    <dbReference type="NCBI Taxonomy" id="1807"/>
    <lineage>
        <taxon>Bacteria</taxon>
        <taxon>Bacillati</taxon>
        <taxon>Actinomycetota</taxon>
        <taxon>Actinomycetes</taxon>
        <taxon>Mycobacteriales</taxon>
        <taxon>Mycobacteriaceae</taxon>
        <taxon>Mycolicibacterium</taxon>
    </lineage>
</organism>
<accession>A0A0J6VRL3</accession>
<dbReference type="RefSeq" id="WP_011767961.1">
    <property type="nucleotide sequence ID" value="NZ_JYNU01000028.1"/>
</dbReference>
<feature type="region of interest" description="Disordered" evidence="1">
    <location>
        <begin position="105"/>
        <end position="131"/>
    </location>
</feature>
<comment type="caution">
    <text evidence="2">The sequence shown here is derived from an EMBL/GenBank/DDBJ whole genome shotgun (WGS) entry which is preliminary data.</text>
</comment>
<sequence>MPAVSGGAKPIEVLPAAVTGTAQSIAGEVSRSAQPGPVPMPAGGISPIDVAANAVAVAVAENVAHCSATLAPEPIEGVQKAETATTELRGQDTESAADIRSVAQTMQPMPPPGASGGGGAPSIRPVSNTGADSWHWEYDHNGLMVRVDDVEPIDPGGAAGGGFGGLAPVGP</sequence>
<dbReference type="Proteomes" id="UP000036313">
    <property type="component" value="Unassembled WGS sequence"/>
</dbReference>
<name>A0A0J6VRL3_9MYCO</name>
<evidence type="ECO:0000313" key="3">
    <source>
        <dbReference type="Proteomes" id="UP000036313"/>
    </source>
</evidence>
<dbReference type="PATRIC" id="fig|1807.14.peg.3955"/>
<evidence type="ECO:0000313" key="2">
    <source>
        <dbReference type="EMBL" id="KMO72834.1"/>
    </source>
</evidence>
<reference evidence="2 3" key="1">
    <citation type="journal article" date="2015" name="Genome Biol. Evol.">
        <title>Characterization of Three Mycobacterium spp. with Potential Use in Bioremediation by Genome Sequencing and Comparative Genomics.</title>
        <authorList>
            <person name="Das S."/>
            <person name="Pettersson B.M."/>
            <person name="Behra P.R."/>
            <person name="Ramesh M."/>
            <person name="Dasgupta S."/>
            <person name="Bhattacharya A."/>
            <person name="Kirsebom L.A."/>
        </authorList>
    </citation>
    <scope>NUCLEOTIDE SEQUENCE [LARGE SCALE GENOMIC DNA]</scope>
    <source>
        <strain evidence="2 3">DSM 44075</strain>
    </source>
</reference>
<proteinExistence type="predicted"/>
<dbReference type="AlphaFoldDB" id="A0A0J6VRL3"/>